<evidence type="ECO:0000256" key="1">
    <source>
        <dbReference type="ARBA" id="ARBA00001974"/>
    </source>
</evidence>
<evidence type="ECO:0000256" key="6">
    <source>
        <dbReference type="ARBA" id="ARBA00048448"/>
    </source>
</evidence>
<comment type="catalytic activity">
    <reaction evidence="6">
        <text>a secondary aliphatic amine + O2 + H2O = a primary amine + an aldehyde + H2O2</text>
        <dbReference type="Rhea" id="RHEA:26414"/>
        <dbReference type="ChEBI" id="CHEBI:15377"/>
        <dbReference type="ChEBI" id="CHEBI:15379"/>
        <dbReference type="ChEBI" id="CHEBI:16240"/>
        <dbReference type="ChEBI" id="CHEBI:17478"/>
        <dbReference type="ChEBI" id="CHEBI:58855"/>
        <dbReference type="ChEBI" id="CHEBI:65296"/>
        <dbReference type="EC" id="1.4.3.4"/>
    </reaction>
</comment>
<dbReference type="PRINTS" id="PR00757">
    <property type="entry name" value="AMINEOXDASEF"/>
</dbReference>
<comment type="catalytic activity">
    <reaction evidence="8">
        <text>N-acetylputrescine + O2 + H2O = 4-acetamidobutanal + H2O2 + NH4(+)</text>
        <dbReference type="Rhea" id="RHEA:70283"/>
        <dbReference type="ChEBI" id="CHEBI:7386"/>
        <dbReference type="ChEBI" id="CHEBI:15377"/>
        <dbReference type="ChEBI" id="CHEBI:15379"/>
        <dbReference type="ChEBI" id="CHEBI:16240"/>
        <dbReference type="ChEBI" id="CHEBI:28938"/>
        <dbReference type="ChEBI" id="CHEBI:58263"/>
    </reaction>
    <physiologicalReaction direction="left-to-right" evidence="8">
        <dbReference type="Rhea" id="RHEA:70284"/>
    </physiologicalReaction>
</comment>
<comment type="cofactor">
    <cofactor evidence="1 10">
        <name>FAD</name>
        <dbReference type="ChEBI" id="CHEBI:57692"/>
    </cofactor>
</comment>
<evidence type="ECO:0000256" key="5">
    <source>
        <dbReference type="ARBA" id="ARBA00045409"/>
    </source>
</evidence>
<organism evidence="11">
    <name type="scientific">Cyprideis torosa</name>
    <dbReference type="NCBI Taxonomy" id="163714"/>
    <lineage>
        <taxon>Eukaryota</taxon>
        <taxon>Metazoa</taxon>
        <taxon>Ecdysozoa</taxon>
        <taxon>Arthropoda</taxon>
        <taxon>Crustacea</taxon>
        <taxon>Oligostraca</taxon>
        <taxon>Ostracoda</taxon>
        <taxon>Podocopa</taxon>
        <taxon>Podocopida</taxon>
        <taxon>Cytherocopina</taxon>
        <taxon>Cytheroidea</taxon>
        <taxon>Cytherideidae</taxon>
        <taxon>Cyprideis</taxon>
    </lineage>
</organism>
<dbReference type="Gene3D" id="3.90.660.10">
    <property type="match status" value="1"/>
</dbReference>
<feature type="binding site" evidence="9">
    <location>
        <position position="248"/>
    </location>
    <ligand>
        <name>FAD</name>
        <dbReference type="ChEBI" id="CHEBI:57692"/>
    </ligand>
</feature>
<feature type="binding site" evidence="9">
    <location>
        <begin position="32"/>
        <end position="33"/>
    </location>
    <ligand>
        <name>FAD</name>
        <dbReference type="ChEBI" id="CHEBI:57692"/>
    </ligand>
</feature>
<evidence type="ECO:0000256" key="3">
    <source>
        <dbReference type="ARBA" id="ARBA00005995"/>
    </source>
</evidence>
<dbReference type="GO" id="GO:0008131">
    <property type="term" value="F:primary methylamine oxidase activity"/>
    <property type="evidence" value="ECO:0007669"/>
    <property type="project" value="UniProtKB-ARBA"/>
</dbReference>
<dbReference type="PANTHER" id="PTHR43563">
    <property type="entry name" value="AMINE OXIDASE"/>
    <property type="match status" value="1"/>
</dbReference>
<keyword evidence="10" id="KW-0285">Flavoprotein</keyword>
<dbReference type="Gene3D" id="1.10.405.10">
    <property type="entry name" value="Guanine Nucleotide Dissociation Inhibitor, domain 1"/>
    <property type="match status" value="1"/>
</dbReference>
<dbReference type="InterPro" id="IPR002937">
    <property type="entry name" value="Amino_oxidase"/>
</dbReference>
<dbReference type="SUPFAM" id="SSF51905">
    <property type="entry name" value="FAD/NAD(P)-binding domain"/>
    <property type="match status" value="1"/>
</dbReference>
<dbReference type="InterPro" id="IPR050703">
    <property type="entry name" value="Flavin_MAO"/>
</dbReference>
<gene>
    <name evidence="11" type="ORF">CTOB1V02_LOCUS558</name>
</gene>
<evidence type="ECO:0000256" key="9">
    <source>
        <dbReference type="PIRSR" id="PIRSR601613-1"/>
    </source>
</evidence>
<evidence type="ECO:0000313" key="11">
    <source>
        <dbReference type="EMBL" id="CAD7222556.1"/>
    </source>
</evidence>
<dbReference type="AlphaFoldDB" id="A0A7R8ZJI3"/>
<dbReference type="EC" id="1.4.3.-" evidence="10"/>
<dbReference type="PANTHER" id="PTHR43563:SF1">
    <property type="entry name" value="AMINE OXIDASE [FLAVIN-CONTAINING] B"/>
    <property type="match status" value="1"/>
</dbReference>
<proteinExistence type="inferred from homology"/>
<evidence type="ECO:0000256" key="4">
    <source>
        <dbReference type="ARBA" id="ARBA00023002"/>
    </source>
</evidence>
<feature type="binding site" evidence="9">
    <location>
        <position position="13"/>
    </location>
    <ligand>
        <name>FAD</name>
        <dbReference type="ChEBI" id="CHEBI:57692"/>
    </ligand>
</feature>
<dbReference type="SUPFAM" id="SSF54373">
    <property type="entry name" value="FAD-linked reductases, C-terminal domain"/>
    <property type="match status" value="1"/>
</dbReference>
<evidence type="ECO:0000256" key="2">
    <source>
        <dbReference type="ARBA" id="ARBA00004362"/>
    </source>
</evidence>
<reference evidence="11" key="1">
    <citation type="submission" date="2020-11" db="EMBL/GenBank/DDBJ databases">
        <authorList>
            <person name="Tran Van P."/>
        </authorList>
    </citation>
    <scope>NUCLEOTIDE SEQUENCE</scope>
</reference>
<dbReference type="Pfam" id="PF01593">
    <property type="entry name" value="Amino_oxidase"/>
    <property type="match status" value="1"/>
</dbReference>
<comment type="catalytic activity">
    <reaction evidence="7">
        <text>benzylamine + O2 + H2O = benzaldehyde + H2O2 + NH4(+)</text>
        <dbReference type="Rhea" id="RHEA:59424"/>
        <dbReference type="ChEBI" id="CHEBI:15377"/>
        <dbReference type="ChEBI" id="CHEBI:15379"/>
        <dbReference type="ChEBI" id="CHEBI:16240"/>
        <dbReference type="ChEBI" id="CHEBI:17169"/>
        <dbReference type="ChEBI" id="CHEBI:28938"/>
        <dbReference type="ChEBI" id="CHEBI:225238"/>
    </reaction>
    <physiologicalReaction direction="left-to-right" evidence="7">
        <dbReference type="Rhea" id="RHEA:59425"/>
    </physiologicalReaction>
</comment>
<evidence type="ECO:0000256" key="10">
    <source>
        <dbReference type="RuleBase" id="RU362067"/>
    </source>
</evidence>
<evidence type="ECO:0000256" key="8">
    <source>
        <dbReference type="ARBA" id="ARBA00049430"/>
    </source>
</evidence>
<dbReference type="InterPro" id="IPR036188">
    <property type="entry name" value="FAD/NAD-bd_sf"/>
</dbReference>
<dbReference type="Gene3D" id="3.50.50.60">
    <property type="entry name" value="FAD/NAD(P)-binding domain"/>
    <property type="match status" value="1"/>
</dbReference>
<name>A0A7R8ZJI3_9CRUS</name>
<feature type="binding site" evidence="9">
    <location>
        <position position="459"/>
    </location>
    <ligand>
        <name>FAD</name>
        <dbReference type="ChEBI" id="CHEBI:57692"/>
    </ligand>
</feature>
<feature type="binding site" evidence="9">
    <location>
        <position position="353"/>
    </location>
    <ligand>
        <name>substrate</name>
    </ligand>
</feature>
<dbReference type="OrthoDB" id="337104at2759"/>
<protein>
    <recommendedName>
        <fullName evidence="10">Amine oxidase</fullName>
        <ecNumber evidence="10">1.4.3.-</ecNumber>
    </recommendedName>
</protein>
<comment type="function">
    <text evidence="5">Catalyzes the oxidative deamination of primary and some secondary amines such as neurotransmitters, and exogenous amines including the tertiary amine, neurotoxin 1-methyl-4-phenyl-1,2,3,6-tetrahydropyridine (MPTP), with concomitant reduction of oxygen to hydrogen peroxide and participates in the metabolism of neuroactive and vasoactive amines in the central nervous system and peripheral tissues. Preferentially degrades benzylamine and phenylethylamine.</text>
</comment>
<accession>A0A7R8ZJI3</accession>
<dbReference type="GO" id="GO:0005741">
    <property type="term" value="C:mitochondrial outer membrane"/>
    <property type="evidence" value="ECO:0007669"/>
    <property type="project" value="UniProtKB-SubCell"/>
</dbReference>
<evidence type="ECO:0000256" key="7">
    <source>
        <dbReference type="ARBA" id="ARBA00049354"/>
    </source>
</evidence>
<dbReference type="GO" id="GO:0097621">
    <property type="term" value="F:monoamine oxidase activity"/>
    <property type="evidence" value="ECO:0007669"/>
    <property type="project" value="UniProtKB-EC"/>
</dbReference>
<keyword evidence="10" id="KW-0274">FAD</keyword>
<comment type="similarity">
    <text evidence="3 10">Belongs to the flavin monoamine oxidase family.</text>
</comment>
<keyword evidence="4 10" id="KW-0560">Oxidoreductase</keyword>
<comment type="subcellular location">
    <subcellularLocation>
        <location evidence="2">Mitochondrion outer membrane</location>
        <topology evidence="2">Single-pass type IV membrane protein</topology>
        <orientation evidence="2">Cytoplasmic side</orientation>
    </subcellularLocation>
</comment>
<dbReference type="EMBL" id="OB660071">
    <property type="protein sequence ID" value="CAD7222556.1"/>
    <property type="molecule type" value="Genomic_DNA"/>
</dbReference>
<sequence>MAAQVVVVGGGISGLVAAKTLVESGCEVTVLEANDRVGGRTHTTLLGDDPADWVDLGGSYVGVTQDAILNLLDELELETYELCNQGDLVFYYEGRINRYSTQWPTGFWWNVLGKWDLWSCIKKLDQMCSQVDLEAPWNSPFAAEWDKITLEEWLLRNCWTRFARGFVRANCQTSVTADPWQCSLLWFLHYHAAGGGMYRIWNGENGAQERKIKGGTQQISERLVQKIGQGKESDEESLADRVLLSTPVLSIDQRNSRVTVVSKDGRKFECDYVVVAVPLPMANRIVFEPNLPHDRVQLIQRAAMGCCIKSNLYYEKPFWREKGFMGFMNGIDPGMNTMDDTRPECEQAAITTFTFCTDAMKELMKGTKEQRKLNLGKILSLVFRDKRLEQPLRFTEKAWMQESYIGGCYSVHYPPAQEGLKACNFPESVYIFISLEGVMTSVGHCIRDPVGRVHWAGTETSSKWCGYMDGAVRAGKRAGREILVRMGKLPSSRYFEPEHPRIQAAPIELGFFERHPPSVGKCLALKGNRRNRANREPRLHPMLPKSDVDDDVFAQKNVIGIGSQITFLFMSN</sequence>
<dbReference type="InterPro" id="IPR001613">
    <property type="entry name" value="Flavin_amine_oxidase"/>
</dbReference>